<keyword evidence="3" id="KW-1185">Reference proteome</keyword>
<comment type="caution">
    <text evidence="2">The sequence shown here is derived from an EMBL/GenBank/DDBJ whole genome shotgun (WGS) entry which is preliminary data.</text>
</comment>
<feature type="compositionally biased region" description="Basic and acidic residues" evidence="1">
    <location>
        <begin position="130"/>
        <end position="140"/>
    </location>
</feature>
<evidence type="ECO:0000313" key="2">
    <source>
        <dbReference type="EMBL" id="KAF2269934.1"/>
    </source>
</evidence>
<dbReference type="AlphaFoldDB" id="A0A9P4TR03"/>
<protein>
    <submittedName>
        <fullName evidence="2">Uncharacterized protein</fullName>
    </submittedName>
</protein>
<dbReference type="Proteomes" id="UP000800093">
    <property type="component" value="Unassembled WGS sequence"/>
</dbReference>
<dbReference type="EMBL" id="ML986581">
    <property type="protein sequence ID" value="KAF2269934.1"/>
    <property type="molecule type" value="Genomic_DNA"/>
</dbReference>
<accession>A0A9P4TR03</accession>
<proteinExistence type="predicted"/>
<evidence type="ECO:0000313" key="3">
    <source>
        <dbReference type="Proteomes" id="UP000800093"/>
    </source>
</evidence>
<organism evidence="2 3">
    <name type="scientific">Lojkania enalia</name>
    <dbReference type="NCBI Taxonomy" id="147567"/>
    <lineage>
        <taxon>Eukaryota</taxon>
        <taxon>Fungi</taxon>
        <taxon>Dikarya</taxon>
        <taxon>Ascomycota</taxon>
        <taxon>Pezizomycotina</taxon>
        <taxon>Dothideomycetes</taxon>
        <taxon>Pleosporomycetidae</taxon>
        <taxon>Pleosporales</taxon>
        <taxon>Pleosporales incertae sedis</taxon>
        <taxon>Lojkania</taxon>
    </lineage>
</organism>
<evidence type="ECO:0000256" key="1">
    <source>
        <dbReference type="SAM" id="MobiDB-lite"/>
    </source>
</evidence>
<gene>
    <name evidence="2" type="ORF">CC78DRAFT_612273</name>
</gene>
<feature type="region of interest" description="Disordered" evidence="1">
    <location>
        <begin position="116"/>
        <end position="153"/>
    </location>
</feature>
<sequence>MASKGTCLQCTTDTFGTSRRHGTNNRKRSIIDAAELGSWSHHAARPGFWPMTGHPIWHPLSAIQSHPIYAPVKHGAWPWRPTAVAAGGRRWWTMEASPPPPARALHCSRSARSRRINTTPFPYRHPSAPLRDRHRDEAQRRRSCAAADFDRAR</sequence>
<name>A0A9P4TR03_9PLEO</name>
<reference evidence="3" key="1">
    <citation type="journal article" date="2020" name="Stud. Mycol.">
        <title>101 Dothideomycetes genomes: A test case for predicting lifestyles and emergence of pathogens.</title>
        <authorList>
            <person name="Haridas S."/>
            <person name="Albert R."/>
            <person name="Binder M."/>
            <person name="Bloem J."/>
            <person name="LaButti K."/>
            <person name="Salamov A."/>
            <person name="Andreopoulos B."/>
            <person name="Baker S."/>
            <person name="Barry K."/>
            <person name="Bills G."/>
            <person name="Bluhm B."/>
            <person name="Cannon C."/>
            <person name="Castanera R."/>
            <person name="Culley D."/>
            <person name="Daum C."/>
            <person name="Ezra D."/>
            <person name="Gonzalez J."/>
            <person name="Henrissat B."/>
            <person name="Kuo A."/>
            <person name="Liang C."/>
            <person name="Lipzen A."/>
            <person name="Lutzoni F."/>
            <person name="Magnuson J."/>
            <person name="Mondo S."/>
            <person name="Nolan M."/>
            <person name="Ohm R."/>
            <person name="Pangilinan J."/>
            <person name="Park H.-J."/>
            <person name="Ramirez L."/>
            <person name="Alfaro M."/>
            <person name="Sun H."/>
            <person name="Tritt A."/>
            <person name="Yoshinaga Y."/>
            <person name="Zwiers L.-H."/>
            <person name="Turgeon B."/>
            <person name="Goodwin S."/>
            <person name="Spatafora J."/>
            <person name="Crous P."/>
            <person name="Grigoriev I."/>
        </authorList>
    </citation>
    <scope>NUCLEOTIDE SEQUENCE [LARGE SCALE GENOMIC DNA]</scope>
    <source>
        <strain evidence="3">CBS 304.66</strain>
    </source>
</reference>